<feature type="chain" id="PRO_5039595099" evidence="2">
    <location>
        <begin position="20"/>
        <end position="315"/>
    </location>
</feature>
<feature type="signal peptide" evidence="2">
    <location>
        <begin position="1"/>
        <end position="19"/>
    </location>
</feature>
<gene>
    <name evidence="3" type="ORF">Desgi_2474</name>
</gene>
<dbReference type="HOGENOM" id="CLU_908286_0_0_9"/>
<name>R4KMV2_9FIRM</name>
<protein>
    <submittedName>
        <fullName evidence="3">Uncharacterized protein</fullName>
    </submittedName>
</protein>
<dbReference type="KEGG" id="dgi:Desgi_2474"/>
<dbReference type="OrthoDB" id="9762883at2"/>
<dbReference type="RefSeq" id="WP_006523129.1">
    <property type="nucleotide sequence ID" value="NC_021184.1"/>
</dbReference>
<evidence type="ECO:0000256" key="1">
    <source>
        <dbReference type="SAM" id="MobiDB-lite"/>
    </source>
</evidence>
<feature type="region of interest" description="Disordered" evidence="1">
    <location>
        <begin position="25"/>
        <end position="45"/>
    </location>
</feature>
<reference evidence="3 4" key="1">
    <citation type="submission" date="2012-01" db="EMBL/GenBank/DDBJ databases">
        <title>Complete sequence of Desulfotomaculum gibsoniae DSM 7213.</title>
        <authorList>
            <consortium name="US DOE Joint Genome Institute"/>
            <person name="Lucas S."/>
            <person name="Han J."/>
            <person name="Lapidus A."/>
            <person name="Cheng J.-F."/>
            <person name="Goodwin L."/>
            <person name="Pitluck S."/>
            <person name="Peters L."/>
            <person name="Ovchinnikova G."/>
            <person name="Teshima H."/>
            <person name="Detter J.C."/>
            <person name="Han C."/>
            <person name="Tapia R."/>
            <person name="Land M."/>
            <person name="Hauser L."/>
            <person name="Kyrpides N."/>
            <person name="Ivanova N."/>
            <person name="Pagani I."/>
            <person name="Parshina S."/>
            <person name="Plugge C."/>
            <person name="Muyzer G."/>
            <person name="Kuever J."/>
            <person name="Ivanova A."/>
            <person name="Nazina T."/>
            <person name="Klenk H.-P."/>
            <person name="Brambilla E."/>
            <person name="Spring S."/>
            <person name="Stams A.F."/>
            <person name="Woyke T."/>
        </authorList>
    </citation>
    <scope>NUCLEOTIDE SEQUENCE [LARGE SCALE GENOMIC DNA]</scope>
    <source>
        <strain evidence="3 4">DSM 7213</strain>
    </source>
</reference>
<accession>R4KMV2</accession>
<organism evidence="3 4">
    <name type="scientific">Desulfoscipio gibsoniae DSM 7213</name>
    <dbReference type="NCBI Taxonomy" id="767817"/>
    <lineage>
        <taxon>Bacteria</taxon>
        <taxon>Bacillati</taxon>
        <taxon>Bacillota</taxon>
        <taxon>Clostridia</taxon>
        <taxon>Eubacteriales</taxon>
        <taxon>Desulfallaceae</taxon>
        <taxon>Desulfoscipio</taxon>
    </lineage>
</organism>
<dbReference type="STRING" id="767817.Desgi_2474"/>
<proteinExistence type="predicted"/>
<dbReference type="Proteomes" id="UP000013520">
    <property type="component" value="Chromosome"/>
</dbReference>
<dbReference type="EMBL" id="CP003273">
    <property type="protein sequence ID" value="AGL01885.1"/>
    <property type="molecule type" value="Genomic_DNA"/>
</dbReference>
<dbReference type="eggNOG" id="COG4219">
    <property type="taxonomic scope" value="Bacteria"/>
</dbReference>
<keyword evidence="2" id="KW-0732">Signal</keyword>
<sequence>MKNPFLFALVLLLSVSLFGYTSGGNEADKKDELPQESSQQTGESDKEAVADLVEDFGSKLQKVSLQAPKDIVSKSMQENYSDFVSPTLLAEWQSDPLNAPGRMLSSPWPERIEILSIEKLSEDTYEVEGEIIEITSTEKVSGGVAAKWPITLVVKKIDNRWLIDAVTLVAYEKTNSIAYRNTQYGFSFSLPESWKGYSIVTDKWEGSAPESPQGVKTVETGPMISIRHPQWTTQNQRQDIPIMIFTLTQWNSLQQGKFHIGAAPMGPNELGRNTRHVFALPARYNYAFPTGFKEVENILESNPLQTNDKTPEDNQ</sequence>
<dbReference type="AlphaFoldDB" id="R4KMV2"/>
<evidence type="ECO:0000256" key="2">
    <source>
        <dbReference type="SAM" id="SignalP"/>
    </source>
</evidence>
<evidence type="ECO:0000313" key="4">
    <source>
        <dbReference type="Proteomes" id="UP000013520"/>
    </source>
</evidence>
<evidence type="ECO:0000313" key="3">
    <source>
        <dbReference type="EMBL" id="AGL01885.1"/>
    </source>
</evidence>
<keyword evidence="4" id="KW-1185">Reference proteome</keyword>